<dbReference type="AlphaFoldDB" id="A0A7S4BBR6"/>
<comment type="similarity">
    <text evidence="2 6">Belongs to the peroxisomal membrane protein PXMP2/4 family.</text>
</comment>
<evidence type="ECO:0008006" key="9">
    <source>
        <dbReference type="Google" id="ProtNLM"/>
    </source>
</evidence>
<comment type="subcellular location">
    <subcellularLocation>
        <location evidence="1">Membrane</location>
        <topology evidence="1">Multi-pass membrane protein</topology>
    </subcellularLocation>
</comment>
<protein>
    <recommendedName>
        <fullName evidence="9">Peroxisomal membrane protein MPV17</fullName>
    </recommendedName>
</protein>
<dbReference type="GO" id="GO:0005737">
    <property type="term" value="C:cytoplasm"/>
    <property type="evidence" value="ECO:0007669"/>
    <property type="project" value="TreeGrafter"/>
</dbReference>
<evidence type="ECO:0000256" key="5">
    <source>
        <dbReference type="ARBA" id="ARBA00023136"/>
    </source>
</evidence>
<keyword evidence="5" id="KW-0472">Membrane</keyword>
<evidence type="ECO:0000256" key="1">
    <source>
        <dbReference type="ARBA" id="ARBA00004141"/>
    </source>
</evidence>
<dbReference type="PANTHER" id="PTHR11266">
    <property type="entry name" value="PEROXISOMAL MEMBRANE PROTEIN 2, PXMP2 MPV17"/>
    <property type="match status" value="1"/>
</dbReference>
<feature type="compositionally biased region" description="Low complexity" evidence="7">
    <location>
        <begin position="211"/>
        <end position="221"/>
    </location>
</feature>
<feature type="compositionally biased region" description="Pro residues" evidence="7">
    <location>
        <begin position="199"/>
        <end position="210"/>
    </location>
</feature>
<gene>
    <name evidence="8" type="ORF">PCAR00345_LOCUS13455</name>
</gene>
<keyword evidence="3" id="KW-0812">Transmembrane</keyword>
<accession>A0A7S4BBR6</accession>
<proteinExistence type="inferred from homology"/>
<evidence type="ECO:0000256" key="3">
    <source>
        <dbReference type="ARBA" id="ARBA00022692"/>
    </source>
</evidence>
<dbReference type="GO" id="GO:0016020">
    <property type="term" value="C:membrane"/>
    <property type="evidence" value="ECO:0007669"/>
    <property type="project" value="UniProtKB-SubCell"/>
</dbReference>
<reference evidence="8" key="1">
    <citation type="submission" date="2021-01" db="EMBL/GenBank/DDBJ databases">
        <authorList>
            <person name="Corre E."/>
            <person name="Pelletier E."/>
            <person name="Niang G."/>
            <person name="Scheremetjew M."/>
            <person name="Finn R."/>
            <person name="Kale V."/>
            <person name="Holt S."/>
            <person name="Cochrane G."/>
            <person name="Meng A."/>
            <person name="Brown T."/>
            <person name="Cohen L."/>
        </authorList>
    </citation>
    <scope>NUCLEOTIDE SEQUENCE</scope>
    <source>
        <strain evidence="8">CCMP645</strain>
    </source>
</reference>
<feature type="region of interest" description="Disordered" evidence="7">
    <location>
        <begin position="197"/>
        <end position="221"/>
    </location>
</feature>
<name>A0A7S4BBR6_CHRCT</name>
<dbReference type="EMBL" id="HBIZ01021299">
    <property type="protein sequence ID" value="CAE0760843.1"/>
    <property type="molecule type" value="Transcribed_RNA"/>
</dbReference>
<evidence type="ECO:0000313" key="8">
    <source>
        <dbReference type="EMBL" id="CAE0760843.1"/>
    </source>
</evidence>
<sequence length="221" mass="24947">MVGIHRTRNMAERYSIFSQNRPHTAAAFTASAILGAADVSSQFLQHWIPQRRRLLGAETKFCRDMSIDWRRTAGLTTFGFIHYGGACKWLYLWYDRLLGTAPTLRNAAAKMVFDVYVHSPFLLVPCFYIITGSVKGQTPTQISEQLRSEWLEASLGTALLWTPMCFVNFYVVPQHSRILVVSFVSFAHKTWLSWLSNQPEPPTPPPPQPTQSPAKPAQSSS</sequence>
<dbReference type="InterPro" id="IPR007248">
    <property type="entry name" value="Mpv17_PMP22"/>
</dbReference>
<dbReference type="Pfam" id="PF04117">
    <property type="entry name" value="Mpv17_PMP22"/>
    <property type="match status" value="1"/>
</dbReference>
<evidence type="ECO:0000256" key="7">
    <source>
        <dbReference type="SAM" id="MobiDB-lite"/>
    </source>
</evidence>
<evidence type="ECO:0000256" key="6">
    <source>
        <dbReference type="RuleBase" id="RU363053"/>
    </source>
</evidence>
<keyword evidence="4" id="KW-1133">Transmembrane helix</keyword>
<evidence type="ECO:0000256" key="2">
    <source>
        <dbReference type="ARBA" id="ARBA00006824"/>
    </source>
</evidence>
<dbReference type="PANTHER" id="PTHR11266:SF17">
    <property type="entry name" value="PROTEIN MPV17"/>
    <property type="match status" value="1"/>
</dbReference>
<organism evidence="8">
    <name type="scientific">Chrysotila carterae</name>
    <name type="common">Marine alga</name>
    <name type="synonym">Syracosphaera carterae</name>
    <dbReference type="NCBI Taxonomy" id="13221"/>
    <lineage>
        <taxon>Eukaryota</taxon>
        <taxon>Haptista</taxon>
        <taxon>Haptophyta</taxon>
        <taxon>Prymnesiophyceae</taxon>
        <taxon>Isochrysidales</taxon>
        <taxon>Isochrysidaceae</taxon>
        <taxon>Chrysotila</taxon>
    </lineage>
</organism>
<evidence type="ECO:0000256" key="4">
    <source>
        <dbReference type="ARBA" id="ARBA00022989"/>
    </source>
</evidence>